<feature type="transmembrane region" description="Helical" evidence="5">
    <location>
        <begin position="242"/>
        <end position="260"/>
    </location>
</feature>
<evidence type="ECO:0000256" key="3">
    <source>
        <dbReference type="ARBA" id="ARBA00022989"/>
    </source>
</evidence>
<evidence type="ECO:0000313" key="6">
    <source>
        <dbReference type="EMBL" id="OAN51175.1"/>
    </source>
</evidence>
<dbReference type="Pfam" id="PF01925">
    <property type="entry name" value="TauE"/>
    <property type="match status" value="1"/>
</dbReference>
<evidence type="ECO:0000256" key="2">
    <source>
        <dbReference type="ARBA" id="ARBA00022692"/>
    </source>
</evidence>
<keyword evidence="5" id="KW-1003">Cell membrane</keyword>
<feature type="transmembrane region" description="Helical" evidence="5">
    <location>
        <begin position="107"/>
        <end position="127"/>
    </location>
</feature>
<sequence>MLNGLNPLYSLSGLGVGILVGLTGVGGGSLMTPLLILAFGFHPATAVGTDLLYAAVTKSGGTVVHGMNRNVDWRLAGWLALGSVPATGATLALLFHLGVTGKQAGGLMSAGLGVALLLTALAIFYRGRLLRWAESRPRRLSRDATIRTTIWLGAIMGLLVSVSSVGAGAIGVTALLLLYPGLPTARIVGTDIAHAVPLTLVAGIGHWMLGSVDWLLLVSLLVGSLPGIAIGSALAVRVPEAVLRPLLATVLVVIGGKLLLSA</sequence>
<feature type="transmembrane region" description="Helical" evidence="5">
    <location>
        <begin position="34"/>
        <end position="54"/>
    </location>
</feature>
<keyword evidence="2 5" id="KW-0812">Transmembrane</keyword>
<feature type="transmembrane region" description="Helical" evidence="5">
    <location>
        <begin position="185"/>
        <end position="207"/>
    </location>
</feature>
<dbReference type="AlphaFoldDB" id="A0A178MQW6"/>
<evidence type="ECO:0000256" key="4">
    <source>
        <dbReference type="ARBA" id="ARBA00023136"/>
    </source>
</evidence>
<keyword evidence="4 5" id="KW-0472">Membrane</keyword>
<evidence type="ECO:0000256" key="1">
    <source>
        <dbReference type="ARBA" id="ARBA00004141"/>
    </source>
</evidence>
<accession>A0A178MQW6</accession>
<feature type="transmembrane region" description="Helical" evidence="5">
    <location>
        <begin position="7"/>
        <end position="28"/>
    </location>
</feature>
<dbReference type="PANTHER" id="PTHR43701">
    <property type="entry name" value="MEMBRANE TRANSPORTER PROTEIN MJ0441-RELATED"/>
    <property type="match status" value="1"/>
</dbReference>
<dbReference type="PANTHER" id="PTHR43701:SF2">
    <property type="entry name" value="MEMBRANE TRANSPORTER PROTEIN YJNA-RELATED"/>
    <property type="match status" value="1"/>
</dbReference>
<dbReference type="InterPro" id="IPR002781">
    <property type="entry name" value="TM_pro_TauE-like"/>
</dbReference>
<evidence type="ECO:0000256" key="5">
    <source>
        <dbReference type="RuleBase" id="RU363041"/>
    </source>
</evidence>
<keyword evidence="3 5" id="KW-1133">Transmembrane helix</keyword>
<organism evidence="6 7">
    <name type="scientific">Magnetospirillum moscoviense</name>
    <dbReference type="NCBI Taxonomy" id="1437059"/>
    <lineage>
        <taxon>Bacteria</taxon>
        <taxon>Pseudomonadati</taxon>
        <taxon>Pseudomonadota</taxon>
        <taxon>Alphaproteobacteria</taxon>
        <taxon>Rhodospirillales</taxon>
        <taxon>Rhodospirillaceae</taxon>
        <taxon>Magnetospirillum</taxon>
    </lineage>
</organism>
<keyword evidence="7" id="KW-1185">Reference proteome</keyword>
<dbReference type="EMBL" id="LWQU01000133">
    <property type="protein sequence ID" value="OAN51175.1"/>
    <property type="molecule type" value="Genomic_DNA"/>
</dbReference>
<name>A0A178MQW6_9PROT</name>
<feature type="transmembrane region" description="Helical" evidence="5">
    <location>
        <begin position="148"/>
        <end position="179"/>
    </location>
</feature>
<dbReference type="GO" id="GO:0005886">
    <property type="term" value="C:plasma membrane"/>
    <property type="evidence" value="ECO:0007669"/>
    <property type="project" value="UniProtKB-SubCell"/>
</dbReference>
<dbReference type="Proteomes" id="UP000078543">
    <property type="component" value="Unassembled WGS sequence"/>
</dbReference>
<comment type="caution">
    <text evidence="6">The sequence shown here is derived from an EMBL/GenBank/DDBJ whole genome shotgun (WGS) entry which is preliminary data.</text>
</comment>
<reference evidence="6 7" key="1">
    <citation type="submission" date="2016-04" db="EMBL/GenBank/DDBJ databases">
        <title>Draft genome sequence of freshwater magnetotactic bacteria Magnetospirillum marisnigri SP-1 and Magnetospirillum moscoviense BB-1.</title>
        <authorList>
            <person name="Koziaeva V."/>
            <person name="Dziuba M.V."/>
            <person name="Ivanov T.M."/>
            <person name="Kuznetsov B."/>
            <person name="Grouzdev D.S."/>
        </authorList>
    </citation>
    <scope>NUCLEOTIDE SEQUENCE [LARGE SCALE GENOMIC DNA]</scope>
    <source>
        <strain evidence="6 7">BB-1</strain>
    </source>
</reference>
<proteinExistence type="inferred from homology"/>
<dbReference type="InterPro" id="IPR051598">
    <property type="entry name" value="TSUP/Inactive_protease-like"/>
</dbReference>
<comment type="subcellular location">
    <subcellularLocation>
        <location evidence="5">Cell membrane</location>
        <topology evidence="5">Multi-pass membrane protein</topology>
    </subcellularLocation>
    <subcellularLocation>
        <location evidence="1">Membrane</location>
        <topology evidence="1">Multi-pass membrane protein</topology>
    </subcellularLocation>
</comment>
<protein>
    <recommendedName>
        <fullName evidence="5">Probable membrane transporter protein</fullName>
    </recommendedName>
</protein>
<comment type="similarity">
    <text evidence="5">Belongs to the 4-toluene sulfonate uptake permease (TSUP) (TC 2.A.102) family.</text>
</comment>
<evidence type="ECO:0000313" key="7">
    <source>
        <dbReference type="Proteomes" id="UP000078543"/>
    </source>
</evidence>
<feature type="transmembrane region" description="Helical" evidence="5">
    <location>
        <begin position="214"/>
        <end position="236"/>
    </location>
</feature>
<feature type="transmembrane region" description="Helical" evidence="5">
    <location>
        <begin position="75"/>
        <end position="95"/>
    </location>
</feature>
<gene>
    <name evidence="6" type="ORF">A6A05_11335</name>
</gene>